<sequence length="94" mass="10885">MTLTLHLTPELEQRLAQEAKRQGSSVDVYALQLLDKHLPSAGHRKELIALLQSWMDEDDAGEQQETGEYIVHALNQERLSDRKLFPPEYKDITW</sequence>
<dbReference type="AlphaFoldDB" id="W4LNK8"/>
<gene>
    <name evidence="1" type="ORF">ETSY1_15560</name>
</gene>
<organism evidence="1 2">
    <name type="scientific">Entotheonella factor</name>
    <dbReference type="NCBI Taxonomy" id="1429438"/>
    <lineage>
        <taxon>Bacteria</taxon>
        <taxon>Pseudomonadati</taxon>
        <taxon>Nitrospinota/Tectimicrobiota group</taxon>
        <taxon>Candidatus Tectimicrobiota</taxon>
        <taxon>Candidatus Entotheonellia</taxon>
        <taxon>Candidatus Entotheonellales</taxon>
        <taxon>Candidatus Entotheonellaceae</taxon>
        <taxon>Candidatus Entotheonella</taxon>
    </lineage>
</organism>
<protein>
    <submittedName>
        <fullName evidence="1">Uncharacterized protein</fullName>
    </submittedName>
</protein>
<dbReference type="EMBL" id="AZHW01000465">
    <property type="protein sequence ID" value="ETW99280.1"/>
    <property type="molecule type" value="Genomic_DNA"/>
</dbReference>
<name>W4LNK8_ENTF1</name>
<comment type="caution">
    <text evidence="1">The sequence shown here is derived from an EMBL/GenBank/DDBJ whole genome shotgun (WGS) entry which is preliminary data.</text>
</comment>
<dbReference type="HOGENOM" id="CLU_2380972_0_0_7"/>
<evidence type="ECO:0000313" key="1">
    <source>
        <dbReference type="EMBL" id="ETW99280.1"/>
    </source>
</evidence>
<proteinExistence type="predicted"/>
<keyword evidence="2" id="KW-1185">Reference proteome</keyword>
<evidence type="ECO:0000313" key="2">
    <source>
        <dbReference type="Proteomes" id="UP000019141"/>
    </source>
</evidence>
<dbReference type="Proteomes" id="UP000019141">
    <property type="component" value="Unassembled WGS sequence"/>
</dbReference>
<reference evidence="1 2" key="1">
    <citation type="journal article" date="2014" name="Nature">
        <title>An environmental bacterial taxon with a large and distinct metabolic repertoire.</title>
        <authorList>
            <person name="Wilson M.C."/>
            <person name="Mori T."/>
            <person name="Ruckert C."/>
            <person name="Uria A.R."/>
            <person name="Helf M.J."/>
            <person name="Takada K."/>
            <person name="Gernert C."/>
            <person name="Steffens U.A."/>
            <person name="Heycke N."/>
            <person name="Schmitt S."/>
            <person name="Rinke C."/>
            <person name="Helfrich E.J."/>
            <person name="Brachmann A.O."/>
            <person name="Gurgui C."/>
            <person name="Wakimoto T."/>
            <person name="Kracht M."/>
            <person name="Crusemann M."/>
            <person name="Hentschel U."/>
            <person name="Abe I."/>
            <person name="Matsunaga S."/>
            <person name="Kalinowski J."/>
            <person name="Takeyama H."/>
            <person name="Piel J."/>
        </authorList>
    </citation>
    <scope>NUCLEOTIDE SEQUENCE [LARGE SCALE GENOMIC DNA]</scope>
    <source>
        <strain evidence="2">TSY1</strain>
    </source>
</reference>
<accession>W4LNK8</accession>